<feature type="binding site" evidence="8">
    <location>
        <position position="8"/>
    </location>
    <ligand>
        <name>Mg(2+)</name>
        <dbReference type="ChEBI" id="CHEBI:18420"/>
    </ligand>
</feature>
<dbReference type="Pfam" id="PF01648">
    <property type="entry name" value="ACPS"/>
    <property type="match status" value="1"/>
</dbReference>
<reference evidence="10 11" key="1">
    <citation type="submission" date="2020-08" db="EMBL/GenBank/DDBJ databases">
        <authorList>
            <person name="Liu G."/>
            <person name="Sun C."/>
        </authorList>
    </citation>
    <scope>NUCLEOTIDE SEQUENCE [LARGE SCALE GENOMIC DNA]</scope>
    <source>
        <strain evidence="10 11">OT19</strain>
    </source>
</reference>
<dbReference type="RefSeq" id="WP_185885284.1">
    <property type="nucleotide sequence ID" value="NZ_CP060052.1"/>
</dbReference>
<dbReference type="GO" id="GO:0005737">
    <property type="term" value="C:cytoplasm"/>
    <property type="evidence" value="ECO:0007669"/>
    <property type="project" value="UniProtKB-SubCell"/>
</dbReference>
<evidence type="ECO:0000256" key="7">
    <source>
        <dbReference type="ARBA" id="ARBA00023160"/>
    </source>
</evidence>
<dbReference type="AlphaFoldDB" id="A0A7G6VX12"/>
<dbReference type="InterPro" id="IPR002582">
    <property type="entry name" value="ACPS"/>
</dbReference>
<keyword evidence="7 8" id="KW-0275">Fatty acid biosynthesis</keyword>
<organism evidence="10 11">
    <name type="scientific">Croceicoccus marinus</name>
    <dbReference type="NCBI Taxonomy" id="450378"/>
    <lineage>
        <taxon>Bacteria</taxon>
        <taxon>Pseudomonadati</taxon>
        <taxon>Pseudomonadota</taxon>
        <taxon>Alphaproteobacteria</taxon>
        <taxon>Sphingomonadales</taxon>
        <taxon>Erythrobacteraceae</taxon>
        <taxon>Croceicoccus</taxon>
    </lineage>
</organism>
<evidence type="ECO:0000256" key="3">
    <source>
        <dbReference type="ARBA" id="ARBA00022723"/>
    </source>
</evidence>
<evidence type="ECO:0000256" key="6">
    <source>
        <dbReference type="ARBA" id="ARBA00023098"/>
    </source>
</evidence>
<dbReference type="GO" id="GO:0000287">
    <property type="term" value="F:magnesium ion binding"/>
    <property type="evidence" value="ECO:0007669"/>
    <property type="project" value="UniProtKB-UniRule"/>
</dbReference>
<dbReference type="HAMAP" id="MF_00101">
    <property type="entry name" value="AcpS"/>
    <property type="match status" value="1"/>
</dbReference>
<feature type="domain" description="4'-phosphopantetheinyl transferase" evidence="9">
    <location>
        <begin position="5"/>
        <end position="102"/>
    </location>
</feature>
<evidence type="ECO:0000256" key="2">
    <source>
        <dbReference type="ARBA" id="ARBA00022679"/>
    </source>
</evidence>
<dbReference type="EMBL" id="CP060052">
    <property type="protein sequence ID" value="QNE06277.1"/>
    <property type="molecule type" value="Genomic_DNA"/>
</dbReference>
<keyword evidence="2 8" id="KW-0808">Transferase</keyword>
<gene>
    <name evidence="8" type="primary">acpS</name>
    <name evidence="10" type="ORF">H4O24_06645</name>
</gene>
<sequence>MIIGLGSDLCNIERIQNSLDRFGERFELRVFTDVERAKAARRPFTSAGTYAKRFAAKEAFSKAVGTGFKRGVFMKDIGVVNAPSGAPTLALSGGAAARLAEITPAGHEAVVHLTMTDDHPWAQAFVVIEARAIEAPVFGTGATEAGPLAGGS</sequence>
<dbReference type="GO" id="GO:0008897">
    <property type="term" value="F:holo-[acyl-carrier-protein] synthase activity"/>
    <property type="evidence" value="ECO:0007669"/>
    <property type="project" value="UniProtKB-UniRule"/>
</dbReference>
<evidence type="ECO:0000313" key="10">
    <source>
        <dbReference type="EMBL" id="QNE06277.1"/>
    </source>
</evidence>
<dbReference type="InterPro" id="IPR037143">
    <property type="entry name" value="4-PPantetheinyl_Trfase_dom_sf"/>
</dbReference>
<keyword evidence="8" id="KW-0963">Cytoplasm</keyword>
<dbReference type="NCBIfam" id="TIGR00556">
    <property type="entry name" value="pantethn_trn"/>
    <property type="match status" value="1"/>
</dbReference>
<dbReference type="SUPFAM" id="SSF56214">
    <property type="entry name" value="4'-phosphopantetheinyl transferase"/>
    <property type="match status" value="1"/>
</dbReference>
<evidence type="ECO:0000256" key="5">
    <source>
        <dbReference type="ARBA" id="ARBA00022842"/>
    </source>
</evidence>
<protein>
    <recommendedName>
        <fullName evidence="8">Holo-[acyl-carrier-protein] synthase</fullName>
        <shortName evidence="8">Holo-ACP synthase</shortName>
        <ecNumber evidence="8">2.7.8.7</ecNumber>
    </recommendedName>
    <alternativeName>
        <fullName evidence="8">4'-phosphopantetheinyl transferase AcpS</fullName>
    </alternativeName>
</protein>
<feature type="binding site" evidence="8">
    <location>
        <position position="58"/>
    </location>
    <ligand>
        <name>Mg(2+)</name>
        <dbReference type="ChEBI" id="CHEBI:18420"/>
    </ligand>
</feature>
<comment type="catalytic activity">
    <reaction evidence="8">
        <text>apo-[ACP] + CoA = holo-[ACP] + adenosine 3',5'-bisphosphate + H(+)</text>
        <dbReference type="Rhea" id="RHEA:12068"/>
        <dbReference type="Rhea" id="RHEA-COMP:9685"/>
        <dbReference type="Rhea" id="RHEA-COMP:9690"/>
        <dbReference type="ChEBI" id="CHEBI:15378"/>
        <dbReference type="ChEBI" id="CHEBI:29999"/>
        <dbReference type="ChEBI" id="CHEBI:57287"/>
        <dbReference type="ChEBI" id="CHEBI:58343"/>
        <dbReference type="ChEBI" id="CHEBI:64479"/>
        <dbReference type="EC" id="2.7.8.7"/>
    </reaction>
</comment>
<comment type="function">
    <text evidence="8">Transfers the 4'-phosphopantetheine moiety from coenzyme A to a Ser of acyl-carrier-protein.</text>
</comment>
<dbReference type="NCBIfam" id="TIGR00516">
    <property type="entry name" value="acpS"/>
    <property type="match status" value="1"/>
</dbReference>
<evidence type="ECO:0000259" key="9">
    <source>
        <dbReference type="Pfam" id="PF01648"/>
    </source>
</evidence>
<dbReference type="InterPro" id="IPR004568">
    <property type="entry name" value="Ppantetheine-prot_Trfase_dom"/>
</dbReference>
<comment type="cofactor">
    <cofactor evidence="8">
        <name>Mg(2+)</name>
        <dbReference type="ChEBI" id="CHEBI:18420"/>
    </cofactor>
</comment>
<evidence type="ECO:0000256" key="4">
    <source>
        <dbReference type="ARBA" id="ARBA00022832"/>
    </source>
</evidence>
<dbReference type="GO" id="GO:0006633">
    <property type="term" value="P:fatty acid biosynthetic process"/>
    <property type="evidence" value="ECO:0007669"/>
    <property type="project" value="UniProtKB-UniRule"/>
</dbReference>
<evidence type="ECO:0000256" key="1">
    <source>
        <dbReference type="ARBA" id="ARBA00022516"/>
    </source>
</evidence>
<keyword evidence="1 8" id="KW-0444">Lipid biosynthesis</keyword>
<dbReference type="InterPro" id="IPR008278">
    <property type="entry name" value="4-PPantetheinyl_Trfase_dom"/>
</dbReference>
<comment type="subcellular location">
    <subcellularLocation>
        <location evidence="8">Cytoplasm</location>
    </subcellularLocation>
</comment>
<evidence type="ECO:0000256" key="8">
    <source>
        <dbReference type="HAMAP-Rule" id="MF_00101"/>
    </source>
</evidence>
<accession>A0A7G6VX12</accession>
<evidence type="ECO:0000313" key="11">
    <source>
        <dbReference type="Proteomes" id="UP000515297"/>
    </source>
</evidence>
<keyword evidence="3 8" id="KW-0479">Metal-binding</keyword>
<keyword evidence="4 8" id="KW-0276">Fatty acid metabolism</keyword>
<dbReference type="EC" id="2.7.8.7" evidence="8"/>
<dbReference type="Proteomes" id="UP000515297">
    <property type="component" value="Chromosome"/>
</dbReference>
<dbReference type="Gene3D" id="3.90.470.20">
    <property type="entry name" value="4'-phosphopantetheinyl transferase domain"/>
    <property type="match status" value="1"/>
</dbReference>
<keyword evidence="6 8" id="KW-0443">Lipid metabolism</keyword>
<keyword evidence="5 8" id="KW-0460">Magnesium</keyword>
<proteinExistence type="inferred from homology"/>
<name>A0A7G6VX12_9SPHN</name>
<comment type="similarity">
    <text evidence="8">Belongs to the P-Pant transferase superfamily. AcpS family.</text>
</comment>